<name>A0A8J1XIW3_OWEFU</name>
<dbReference type="AlphaFoldDB" id="A0A8J1XIW3"/>
<dbReference type="EMBL" id="CAIIXF020000011">
    <property type="protein sequence ID" value="CAH1799727.1"/>
    <property type="molecule type" value="Genomic_DNA"/>
</dbReference>
<gene>
    <name evidence="2" type="ORF">OFUS_LOCUS23704</name>
</gene>
<protein>
    <submittedName>
        <fullName evidence="2">Uncharacterized protein</fullName>
    </submittedName>
</protein>
<evidence type="ECO:0000256" key="1">
    <source>
        <dbReference type="SAM" id="MobiDB-lite"/>
    </source>
</evidence>
<keyword evidence="3" id="KW-1185">Reference proteome</keyword>
<dbReference type="Pfam" id="PF00582">
    <property type="entry name" value="Usp"/>
    <property type="match status" value="1"/>
</dbReference>
<accession>A0A8J1XIW3</accession>
<sequence>MVGKDDGDERVVLIPVTNNSISEKAFDWYLKNEHKKGDKVHVVHCPEEQPPVKALAETQLNNFSADVVSPEKWEAGAKQEEEESILNMYKKKLADNNVAGKVTSEFVVGSPGRDIVQVAEKDNAKLIVMAKQGLGALYRSHFRSVSEYVQKNTTVPVSVYTEPEAPKSPVSASPLPPSPLAMEDQPRERSGSFLARLIGRQSSYERAGESPEPVKKINPDQKKYADRRHQRELMRHPSDTIPQRERKNTM</sequence>
<comment type="caution">
    <text evidence="2">The sequence shown here is derived from an EMBL/GenBank/DDBJ whole genome shotgun (WGS) entry which is preliminary data.</text>
</comment>
<dbReference type="Gene3D" id="3.40.50.620">
    <property type="entry name" value="HUPs"/>
    <property type="match status" value="1"/>
</dbReference>
<dbReference type="SUPFAM" id="SSF52402">
    <property type="entry name" value="Adenine nucleotide alpha hydrolases-like"/>
    <property type="match status" value="1"/>
</dbReference>
<evidence type="ECO:0000313" key="2">
    <source>
        <dbReference type="EMBL" id="CAH1799727.1"/>
    </source>
</evidence>
<dbReference type="CDD" id="cd23659">
    <property type="entry name" value="USP_At3g01520-like"/>
    <property type="match status" value="1"/>
</dbReference>
<dbReference type="InterPro" id="IPR006016">
    <property type="entry name" value="UspA"/>
</dbReference>
<dbReference type="InterPro" id="IPR014729">
    <property type="entry name" value="Rossmann-like_a/b/a_fold"/>
</dbReference>
<dbReference type="OrthoDB" id="843225at2759"/>
<feature type="compositionally biased region" description="Basic and acidic residues" evidence="1">
    <location>
        <begin position="206"/>
        <end position="250"/>
    </location>
</feature>
<dbReference type="PANTHER" id="PTHR46989:SF3">
    <property type="entry name" value="USPA DOMAIN-CONTAINING PROTEIN"/>
    <property type="match status" value="1"/>
</dbReference>
<dbReference type="Proteomes" id="UP000749559">
    <property type="component" value="Unassembled WGS sequence"/>
</dbReference>
<feature type="region of interest" description="Disordered" evidence="1">
    <location>
        <begin position="160"/>
        <end position="250"/>
    </location>
</feature>
<dbReference type="PANTHER" id="PTHR46989">
    <property type="entry name" value="USP DOMAIN-CONTAINING PROTEIN"/>
    <property type="match status" value="1"/>
</dbReference>
<evidence type="ECO:0000313" key="3">
    <source>
        <dbReference type="Proteomes" id="UP000749559"/>
    </source>
</evidence>
<reference evidence="2" key="1">
    <citation type="submission" date="2022-03" db="EMBL/GenBank/DDBJ databases">
        <authorList>
            <person name="Martin C."/>
        </authorList>
    </citation>
    <scope>NUCLEOTIDE SEQUENCE</scope>
</reference>
<organism evidence="2 3">
    <name type="scientific">Owenia fusiformis</name>
    <name type="common">Polychaete worm</name>
    <dbReference type="NCBI Taxonomy" id="6347"/>
    <lineage>
        <taxon>Eukaryota</taxon>
        <taxon>Metazoa</taxon>
        <taxon>Spiralia</taxon>
        <taxon>Lophotrochozoa</taxon>
        <taxon>Annelida</taxon>
        <taxon>Polychaeta</taxon>
        <taxon>Sedentaria</taxon>
        <taxon>Canalipalpata</taxon>
        <taxon>Sabellida</taxon>
        <taxon>Oweniida</taxon>
        <taxon>Oweniidae</taxon>
        <taxon>Owenia</taxon>
    </lineage>
</organism>
<proteinExistence type="predicted"/>